<reference evidence="2 3" key="1">
    <citation type="submission" date="2024-01" db="EMBL/GenBank/DDBJ databases">
        <title>Pedobacter sp. nov., isolated from fresh soil.</title>
        <authorList>
            <person name="Le N.T.T."/>
        </authorList>
    </citation>
    <scope>NUCLEOTIDE SEQUENCE [LARGE SCALE GENOMIC DNA]</scope>
    <source>
        <strain evidence="2 3">KR3-3</strain>
    </source>
</reference>
<dbReference type="Proteomes" id="UP001336835">
    <property type="component" value="Unassembled WGS sequence"/>
</dbReference>
<evidence type="ECO:0000256" key="1">
    <source>
        <dbReference type="SAM" id="Phobius"/>
    </source>
</evidence>
<keyword evidence="3" id="KW-1185">Reference proteome</keyword>
<evidence type="ECO:0000313" key="2">
    <source>
        <dbReference type="EMBL" id="MEE1945893.1"/>
    </source>
</evidence>
<comment type="caution">
    <text evidence="2">The sequence shown here is derived from an EMBL/GenBank/DDBJ whole genome shotgun (WGS) entry which is preliminary data.</text>
</comment>
<dbReference type="EMBL" id="JAZDQT010000002">
    <property type="protein sequence ID" value="MEE1945893.1"/>
    <property type="molecule type" value="Genomic_DNA"/>
</dbReference>
<proteinExistence type="predicted"/>
<organism evidence="2 3">
    <name type="scientific">Pedobacter albus</name>
    <dbReference type="NCBI Taxonomy" id="3113905"/>
    <lineage>
        <taxon>Bacteria</taxon>
        <taxon>Pseudomonadati</taxon>
        <taxon>Bacteroidota</taxon>
        <taxon>Sphingobacteriia</taxon>
        <taxon>Sphingobacteriales</taxon>
        <taxon>Sphingobacteriaceae</taxon>
        <taxon>Pedobacter</taxon>
    </lineage>
</organism>
<accession>A0ABU7I8X7</accession>
<feature type="transmembrane region" description="Helical" evidence="1">
    <location>
        <begin position="42"/>
        <end position="60"/>
    </location>
</feature>
<evidence type="ECO:0008006" key="4">
    <source>
        <dbReference type="Google" id="ProtNLM"/>
    </source>
</evidence>
<keyword evidence="1" id="KW-1133">Transmembrane helix</keyword>
<feature type="transmembrane region" description="Helical" evidence="1">
    <location>
        <begin position="72"/>
        <end position="90"/>
    </location>
</feature>
<keyword evidence="1" id="KW-0472">Membrane</keyword>
<sequence>MKKSNLYIFLLNIISFIILIAVYGVISFLLGYGANDKYTNNALSIYLMMVVTQIIFNVLILQKLKTLNMSKLFFALFLIVVLYGGLFLIYQT</sequence>
<name>A0ABU7I8X7_9SPHI</name>
<keyword evidence="1" id="KW-0812">Transmembrane</keyword>
<dbReference type="RefSeq" id="WP_330108212.1">
    <property type="nucleotide sequence ID" value="NZ_JAZDQT010000002.1"/>
</dbReference>
<feature type="transmembrane region" description="Helical" evidence="1">
    <location>
        <begin position="7"/>
        <end position="30"/>
    </location>
</feature>
<evidence type="ECO:0000313" key="3">
    <source>
        <dbReference type="Proteomes" id="UP001336835"/>
    </source>
</evidence>
<protein>
    <recommendedName>
        <fullName evidence="4">Cytochrome C oxidase subunit IV</fullName>
    </recommendedName>
</protein>
<gene>
    <name evidence="2" type="ORF">VRU48_12300</name>
</gene>